<organism evidence="3 4">
    <name type="scientific">Paenibacillus aquistagni</name>
    <dbReference type="NCBI Taxonomy" id="1852522"/>
    <lineage>
        <taxon>Bacteria</taxon>
        <taxon>Bacillati</taxon>
        <taxon>Bacillota</taxon>
        <taxon>Bacilli</taxon>
        <taxon>Bacillales</taxon>
        <taxon>Paenibacillaceae</taxon>
        <taxon>Paenibacillus</taxon>
    </lineage>
</organism>
<accession>A0A1X7KS28</accession>
<feature type="domain" description="Copper amine oxidase-like N-terminal" evidence="2">
    <location>
        <begin position="183"/>
        <end position="262"/>
    </location>
</feature>
<dbReference type="Pfam" id="PF07833">
    <property type="entry name" value="Cu_amine_oxidN1"/>
    <property type="match status" value="3"/>
</dbReference>
<evidence type="ECO:0000256" key="1">
    <source>
        <dbReference type="SAM" id="SignalP"/>
    </source>
</evidence>
<feature type="domain" description="Copper amine oxidase-like N-terminal" evidence="2">
    <location>
        <begin position="46"/>
        <end position="139"/>
    </location>
</feature>
<dbReference type="InterPro" id="IPR036582">
    <property type="entry name" value="Mao_N_sf"/>
</dbReference>
<evidence type="ECO:0000313" key="4">
    <source>
        <dbReference type="Proteomes" id="UP000193834"/>
    </source>
</evidence>
<dbReference type="Gene3D" id="3.30.457.10">
    <property type="entry name" value="Copper amine oxidase-like, N-terminal domain"/>
    <property type="match status" value="2"/>
</dbReference>
<feature type="domain" description="Copper amine oxidase-like N-terminal" evidence="2">
    <location>
        <begin position="310"/>
        <end position="399"/>
    </location>
</feature>
<protein>
    <submittedName>
        <fullName evidence="3">Copper amine oxidase N-terminal domain-containing protein</fullName>
    </submittedName>
</protein>
<dbReference type="AlphaFoldDB" id="A0A1X7KS28"/>
<dbReference type="InterPro" id="IPR012854">
    <property type="entry name" value="Cu_amine_oxidase-like_N"/>
</dbReference>
<dbReference type="STRING" id="1852522.SAMN06295960_2625"/>
<keyword evidence="4" id="KW-1185">Reference proteome</keyword>
<dbReference type="SUPFAM" id="SSF55383">
    <property type="entry name" value="Copper amine oxidase, domain N"/>
    <property type="match status" value="2"/>
</dbReference>
<feature type="signal peptide" evidence="1">
    <location>
        <begin position="1"/>
        <end position="23"/>
    </location>
</feature>
<gene>
    <name evidence="3" type="ORF">SAMN06295960_2625</name>
</gene>
<evidence type="ECO:0000259" key="2">
    <source>
        <dbReference type="Pfam" id="PF07833"/>
    </source>
</evidence>
<feature type="chain" id="PRO_5013163426" evidence="1">
    <location>
        <begin position="24"/>
        <end position="409"/>
    </location>
</feature>
<keyword evidence="1" id="KW-0732">Signal</keyword>
<name>A0A1X7KS28_9BACL</name>
<proteinExistence type="predicted"/>
<evidence type="ECO:0000313" key="3">
    <source>
        <dbReference type="EMBL" id="SMG44140.1"/>
    </source>
</evidence>
<dbReference type="Proteomes" id="UP000193834">
    <property type="component" value="Unassembled WGS sequence"/>
</dbReference>
<sequence>MKKTAALTLAIAIGLMGTQAAFAGQAPVNPKGAPVNVLNTTTSISVDGKQVEGSFLMQGEVVMLPVRTVMEELGYKLKWNHETKLVEMTQQNQSLTITVNEDRYTLNKMIRELGKAPVLNNNELYVPSAFLTELVQVTAEVVDGHLQIATELKQDKPQDGKQHFVITVNHEGLGTGDWLGTADDDGVWVPIQPIAEALGYQMVEDESYDLVLRQGARTVMVNEGEKTAGVNRMLVHVEHAPKQINGAMHVVLEDLNPLFNVKTGVDVTGVIGVVSEDGTSTEKPDTEVPQDGKLHYVLVVEDEGIDPREANVYEANETVMIPVQMVGEALGYEVVQDENYDLVLRQGVRTIMLQEGKQEAGVNRMLVHLQTAPELKEGALYIGMEGLQELFGAAAMMDETGVITIRVAK</sequence>
<reference evidence="3 4" key="1">
    <citation type="submission" date="2017-04" db="EMBL/GenBank/DDBJ databases">
        <authorList>
            <person name="Afonso C.L."/>
            <person name="Miller P.J."/>
            <person name="Scott M.A."/>
            <person name="Spackman E."/>
            <person name="Goraichik I."/>
            <person name="Dimitrov K.M."/>
            <person name="Suarez D.L."/>
            <person name="Swayne D.E."/>
        </authorList>
    </citation>
    <scope>NUCLEOTIDE SEQUENCE [LARGE SCALE GENOMIC DNA]</scope>
    <source>
        <strain evidence="3 4">11</strain>
    </source>
</reference>
<dbReference type="EMBL" id="FXAZ01000003">
    <property type="protein sequence ID" value="SMG44140.1"/>
    <property type="molecule type" value="Genomic_DNA"/>
</dbReference>